<reference evidence="2 3" key="1">
    <citation type="submission" date="2016-11" db="EMBL/GenBank/DDBJ databases">
        <authorList>
            <person name="Jaros S."/>
            <person name="Januszkiewicz K."/>
            <person name="Wedrychowicz H."/>
        </authorList>
    </citation>
    <scope>NUCLEOTIDE SEQUENCE [LARGE SCALE GENOMIC DNA]</scope>
    <source>
        <strain evidence="2 3">DSM 5091</strain>
    </source>
</reference>
<gene>
    <name evidence="2" type="ORF">SAMN02745165_03570</name>
</gene>
<sequence length="197" mass="21625">MLTFDVHQSPPTHHEIDAEQQRLTAFKKQLIQQSIVSDCFHGFALLALYLFDIISGYGLLAILGLGTVIAVILATTMKRLRAADLMTVAFVAIAAAFAVGGTVNGLPGGTALGSVLSALITASIIMFSTLIGRMMLRVFTGLEDLRSLAEQEEAEQEMRQLCREYPHLEAYRQQARDILRPNLTFGELKAMRNSIKS</sequence>
<dbReference type="AlphaFoldDB" id="A0A1M6NBM9"/>
<evidence type="ECO:0000256" key="1">
    <source>
        <dbReference type="SAM" id="Phobius"/>
    </source>
</evidence>
<keyword evidence="3" id="KW-1185">Reference proteome</keyword>
<dbReference type="Proteomes" id="UP000184171">
    <property type="component" value="Unassembled WGS sequence"/>
</dbReference>
<evidence type="ECO:0000313" key="3">
    <source>
        <dbReference type="Proteomes" id="UP000184171"/>
    </source>
</evidence>
<feature type="transmembrane region" description="Helical" evidence="1">
    <location>
        <begin position="57"/>
        <end position="75"/>
    </location>
</feature>
<proteinExistence type="predicted"/>
<keyword evidence="1" id="KW-0472">Membrane</keyword>
<evidence type="ECO:0000313" key="2">
    <source>
        <dbReference type="EMBL" id="SHJ93138.1"/>
    </source>
</evidence>
<dbReference type="RefSeq" id="WP_072910083.1">
    <property type="nucleotide sequence ID" value="NZ_FQZT01000026.1"/>
</dbReference>
<name>A0A1M6NBM9_MALRU</name>
<keyword evidence="1" id="KW-0812">Transmembrane</keyword>
<accession>A0A1M6NBM9</accession>
<keyword evidence="1" id="KW-1133">Transmembrane helix</keyword>
<organism evidence="2 3">
    <name type="scientific">Malonomonas rubra DSM 5091</name>
    <dbReference type="NCBI Taxonomy" id="1122189"/>
    <lineage>
        <taxon>Bacteria</taxon>
        <taxon>Pseudomonadati</taxon>
        <taxon>Thermodesulfobacteriota</taxon>
        <taxon>Desulfuromonadia</taxon>
        <taxon>Desulfuromonadales</taxon>
        <taxon>Geopsychrobacteraceae</taxon>
        <taxon>Malonomonas</taxon>
    </lineage>
</organism>
<protein>
    <submittedName>
        <fullName evidence="2">Uncharacterized protein</fullName>
    </submittedName>
</protein>
<dbReference type="EMBL" id="FQZT01000026">
    <property type="protein sequence ID" value="SHJ93138.1"/>
    <property type="molecule type" value="Genomic_DNA"/>
</dbReference>
<dbReference type="STRING" id="1122189.SAMN02745165_03570"/>
<feature type="transmembrane region" description="Helical" evidence="1">
    <location>
        <begin position="115"/>
        <end position="136"/>
    </location>
</feature>
<dbReference type="OrthoDB" id="9873484at2"/>
<feature type="transmembrane region" description="Helical" evidence="1">
    <location>
        <begin position="82"/>
        <end position="103"/>
    </location>
</feature>